<dbReference type="PRINTS" id="PR00036">
    <property type="entry name" value="HTHLACI"/>
</dbReference>
<evidence type="ECO:0000256" key="1">
    <source>
        <dbReference type="ARBA" id="ARBA00023015"/>
    </source>
</evidence>
<dbReference type="PROSITE" id="PS00356">
    <property type="entry name" value="HTH_LACI_1"/>
    <property type="match status" value="1"/>
</dbReference>
<keyword evidence="2" id="KW-0238">DNA-binding</keyword>
<dbReference type="SUPFAM" id="SSF53822">
    <property type="entry name" value="Periplasmic binding protein-like I"/>
    <property type="match status" value="1"/>
</dbReference>
<dbReference type="InterPro" id="IPR046335">
    <property type="entry name" value="LacI/GalR-like_sensor"/>
</dbReference>
<dbReference type="Gene3D" id="1.10.260.40">
    <property type="entry name" value="lambda repressor-like DNA-binding domains"/>
    <property type="match status" value="1"/>
</dbReference>
<dbReference type="InterPro" id="IPR028082">
    <property type="entry name" value="Peripla_BP_I"/>
</dbReference>
<accession>A0ABT9DB16</accession>
<evidence type="ECO:0000259" key="4">
    <source>
        <dbReference type="PROSITE" id="PS50932"/>
    </source>
</evidence>
<dbReference type="EMBL" id="JAUQYP010000001">
    <property type="protein sequence ID" value="MDO8108075.1"/>
    <property type="molecule type" value="Genomic_DNA"/>
</dbReference>
<name>A0ABT9DB16_9CELL</name>
<dbReference type="CDD" id="cd01392">
    <property type="entry name" value="HTH_LacI"/>
    <property type="match status" value="1"/>
</dbReference>
<keyword evidence="1" id="KW-0805">Transcription regulation</keyword>
<dbReference type="Pfam" id="PF00356">
    <property type="entry name" value="LacI"/>
    <property type="match status" value="1"/>
</dbReference>
<comment type="caution">
    <text evidence="5">The sequence shown here is derived from an EMBL/GenBank/DDBJ whole genome shotgun (WGS) entry which is preliminary data.</text>
</comment>
<keyword evidence="3" id="KW-0804">Transcription</keyword>
<reference evidence="5 6" key="1">
    <citation type="submission" date="2023-07" db="EMBL/GenBank/DDBJ databases">
        <title>Description of novel actinomycetes strains, isolated from tidal flat sediment.</title>
        <authorList>
            <person name="Lu C."/>
        </authorList>
    </citation>
    <scope>NUCLEOTIDE SEQUENCE [LARGE SCALE GENOMIC DNA]</scope>
    <source>
        <strain evidence="5 6">SYSU T00b441</strain>
    </source>
</reference>
<keyword evidence="6" id="KW-1185">Reference proteome</keyword>
<evidence type="ECO:0000313" key="6">
    <source>
        <dbReference type="Proteomes" id="UP001232536"/>
    </source>
</evidence>
<dbReference type="PANTHER" id="PTHR30146:SF153">
    <property type="entry name" value="LACTOSE OPERON REPRESSOR"/>
    <property type="match status" value="1"/>
</dbReference>
<dbReference type="Pfam" id="PF13377">
    <property type="entry name" value="Peripla_BP_3"/>
    <property type="match status" value="1"/>
</dbReference>
<sequence>MASTNVTIADIAAAAGVSVPTVSRVLNGRKGVSAARRQTIERLLEERGYERRGRPAQGSGLVDFVISSLESQWASALLRGAQAEAARHGADMVVTTTDGRPIGTPDWVEHLARRGSDGIVLVVSELLPAGREELERLRVPVVLVDPVGGGAQPFPTVAATDWAGGRDAADHLLSLGHRRIGFITGPIQQICHRDRLDGYQAALRRDGVPVDPELVRHGDSLVGGGRRLGAELLSLPDPPTAIISGSDEQAYGVYLAARDRGLRIPEDLSVVGNDDVELCQWISPQLTTVRQPLAAMAREATRMVIELSRGGIRPNPRVELATSLVLRASTAARDQSLTAGDR</sequence>
<dbReference type="SUPFAM" id="SSF47413">
    <property type="entry name" value="lambda repressor-like DNA-binding domains"/>
    <property type="match status" value="1"/>
</dbReference>
<dbReference type="PROSITE" id="PS50932">
    <property type="entry name" value="HTH_LACI_2"/>
    <property type="match status" value="1"/>
</dbReference>
<dbReference type="InterPro" id="IPR000843">
    <property type="entry name" value="HTH_LacI"/>
</dbReference>
<protein>
    <submittedName>
        <fullName evidence="5">Substrate-binding domain-containing protein</fullName>
    </submittedName>
</protein>
<dbReference type="Gene3D" id="3.40.50.2300">
    <property type="match status" value="2"/>
</dbReference>
<dbReference type="SMART" id="SM00354">
    <property type="entry name" value="HTH_LACI"/>
    <property type="match status" value="1"/>
</dbReference>
<dbReference type="PANTHER" id="PTHR30146">
    <property type="entry name" value="LACI-RELATED TRANSCRIPTIONAL REPRESSOR"/>
    <property type="match status" value="1"/>
</dbReference>
<evidence type="ECO:0000313" key="5">
    <source>
        <dbReference type="EMBL" id="MDO8108075.1"/>
    </source>
</evidence>
<dbReference type="RefSeq" id="WP_304601663.1">
    <property type="nucleotide sequence ID" value="NZ_JAUQYO010000001.1"/>
</dbReference>
<dbReference type="Proteomes" id="UP001232536">
    <property type="component" value="Unassembled WGS sequence"/>
</dbReference>
<evidence type="ECO:0000256" key="2">
    <source>
        <dbReference type="ARBA" id="ARBA00023125"/>
    </source>
</evidence>
<proteinExistence type="predicted"/>
<feature type="domain" description="HTH lacI-type" evidence="4">
    <location>
        <begin position="6"/>
        <end position="58"/>
    </location>
</feature>
<gene>
    <name evidence="5" type="ORF">Q6348_12810</name>
</gene>
<organism evidence="5 6">
    <name type="scientific">Actinotalea lenta</name>
    <dbReference type="NCBI Taxonomy" id="3064654"/>
    <lineage>
        <taxon>Bacteria</taxon>
        <taxon>Bacillati</taxon>
        <taxon>Actinomycetota</taxon>
        <taxon>Actinomycetes</taxon>
        <taxon>Micrococcales</taxon>
        <taxon>Cellulomonadaceae</taxon>
        <taxon>Actinotalea</taxon>
    </lineage>
</organism>
<evidence type="ECO:0000256" key="3">
    <source>
        <dbReference type="ARBA" id="ARBA00023163"/>
    </source>
</evidence>
<dbReference type="InterPro" id="IPR010982">
    <property type="entry name" value="Lambda_DNA-bd_dom_sf"/>
</dbReference>